<dbReference type="EMBL" id="KN275975">
    <property type="protein sequence ID" value="KGM91432.1"/>
    <property type="molecule type" value="Genomic_DNA"/>
</dbReference>
<accession>A0A0A0HRZ7</accession>
<dbReference type="AlphaFoldDB" id="A0A0A0HRZ7"/>
<dbReference type="HOGENOM" id="CLU_2400287_0_0_1"/>
<name>A0A0A0HRZ7_PARBD</name>
<dbReference type="InParanoid" id="A0A0A0HRZ7"/>
<dbReference type="KEGG" id="pbn:PADG_12486"/>
<dbReference type="GeneID" id="22588383"/>
<dbReference type="Proteomes" id="UP000001628">
    <property type="component" value="Unassembled WGS sequence"/>
</dbReference>
<organism evidence="1 2">
    <name type="scientific">Paracoccidioides brasiliensis (strain Pb18)</name>
    <dbReference type="NCBI Taxonomy" id="502780"/>
    <lineage>
        <taxon>Eukaryota</taxon>
        <taxon>Fungi</taxon>
        <taxon>Dikarya</taxon>
        <taxon>Ascomycota</taxon>
        <taxon>Pezizomycotina</taxon>
        <taxon>Eurotiomycetes</taxon>
        <taxon>Eurotiomycetidae</taxon>
        <taxon>Onygenales</taxon>
        <taxon>Ajellomycetaceae</taxon>
        <taxon>Paracoccidioides</taxon>
    </lineage>
</organism>
<evidence type="ECO:0000313" key="2">
    <source>
        <dbReference type="Proteomes" id="UP000001628"/>
    </source>
</evidence>
<dbReference type="VEuPathDB" id="FungiDB:PADG_12486"/>
<proteinExistence type="predicted"/>
<gene>
    <name evidence="1" type="ORF">PADG_12486</name>
</gene>
<keyword evidence="2" id="KW-1185">Reference proteome</keyword>
<reference evidence="1 2" key="1">
    <citation type="journal article" date="2011" name="PLoS Genet.">
        <title>Comparative genomic analysis of human fungal pathogens causing paracoccidioidomycosis.</title>
        <authorList>
            <person name="Desjardins C.A."/>
            <person name="Champion M.D."/>
            <person name="Holder J.W."/>
            <person name="Muszewska A."/>
            <person name="Goldberg J."/>
            <person name="Bailao A.M."/>
            <person name="Brigido M.M."/>
            <person name="Ferreira M.E."/>
            <person name="Garcia A.M."/>
            <person name="Grynberg M."/>
            <person name="Gujja S."/>
            <person name="Heiman D.I."/>
            <person name="Henn M.R."/>
            <person name="Kodira C.D."/>
            <person name="Leon-Narvaez H."/>
            <person name="Longo L.V."/>
            <person name="Ma L.J."/>
            <person name="Malavazi I."/>
            <person name="Matsuo A.L."/>
            <person name="Morais F.V."/>
            <person name="Pereira M."/>
            <person name="Rodriguez-Brito S."/>
            <person name="Sakthikumar S."/>
            <person name="Salem-Izacc S.M."/>
            <person name="Sykes S.M."/>
            <person name="Teixeira M.M."/>
            <person name="Vallejo M.C."/>
            <person name="Walter M.E."/>
            <person name="Yandava C."/>
            <person name="Young S."/>
            <person name="Zeng Q."/>
            <person name="Zucker J."/>
            <person name="Felipe M.S."/>
            <person name="Goldman G.H."/>
            <person name="Haas B.J."/>
            <person name="McEwen J.G."/>
            <person name="Nino-Vega G."/>
            <person name="Puccia R."/>
            <person name="San-Blas G."/>
            <person name="Soares C.M."/>
            <person name="Birren B.W."/>
            <person name="Cuomo C.A."/>
        </authorList>
    </citation>
    <scope>NUCLEOTIDE SEQUENCE [LARGE SCALE GENOMIC DNA]</scope>
    <source>
        <strain evidence="1 2">Pb18</strain>
    </source>
</reference>
<dbReference type="eggNOG" id="ENOG502RM7Z">
    <property type="taxonomic scope" value="Eukaryota"/>
</dbReference>
<protein>
    <submittedName>
        <fullName evidence="1">Uncharacterized protein</fullName>
    </submittedName>
</protein>
<sequence>MLKQRQKDILKSSKKLAAWNHLLHSEDTMQEVKWRLEDEKQFDKENMSTEKDFQTAYEKEMKLMKKEESLAAVLYKQWILSWKDISNSLFQKF</sequence>
<dbReference type="RefSeq" id="XP_010763863.1">
    <property type="nucleotide sequence ID" value="XM_010765561.1"/>
</dbReference>
<evidence type="ECO:0000313" key="1">
    <source>
        <dbReference type="EMBL" id="KGM91432.1"/>
    </source>
</evidence>